<gene>
    <name evidence="2" type="ORF">KIPB_013751</name>
</gene>
<feature type="compositionally biased region" description="Basic and acidic residues" evidence="1">
    <location>
        <begin position="19"/>
        <end position="36"/>
    </location>
</feature>
<feature type="non-terminal residue" evidence="2">
    <location>
        <position position="1"/>
    </location>
</feature>
<proteinExistence type="predicted"/>
<accession>A0A9K3D8Z6</accession>
<dbReference type="AlphaFoldDB" id="A0A9K3D8Z6"/>
<organism evidence="2 3">
    <name type="scientific">Kipferlia bialata</name>
    <dbReference type="NCBI Taxonomy" id="797122"/>
    <lineage>
        <taxon>Eukaryota</taxon>
        <taxon>Metamonada</taxon>
        <taxon>Carpediemonas-like organisms</taxon>
        <taxon>Kipferlia</taxon>
    </lineage>
</organism>
<sequence length="72" mass="8381">MSKTNRSVIGEILVPSNGVRDEARRRGQKPKDHITENSRQVKALQRENRARKQETMQPKPEPFKLERFKGVP</sequence>
<evidence type="ECO:0000256" key="1">
    <source>
        <dbReference type="SAM" id="MobiDB-lite"/>
    </source>
</evidence>
<reference evidence="2 3" key="1">
    <citation type="journal article" date="2018" name="PLoS ONE">
        <title>The draft genome of Kipferlia bialata reveals reductive genome evolution in fornicate parasites.</title>
        <authorList>
            <person name="Tanifuji G."/>
            <person name="Takabayashi S."/>
            <person name="Kume K."/>
            <person name="Takagi M."/>
            <person name="Nakayama T."/>
            <person name="Kamikawa R."/>
            <person name="Inagaki Y."/>
            <person name="Hashimoto T."/>
        </authorList>
    </citation>
    <scope>NUCLEOTIDE SEQUENCE [LARGE SCALE GENOMIC DNA]</scope>
    <source>
        <strain evidence="2">NY0173</strain>
    </source>
</reference>
<feature type="compositionally biased region" description="Basic and acidic residues" evidence="1">
    <location>
        <begin position="44"/>
        <end position="54"/>
    </location>
</feature>
<dbReference type="Proteomes" id="UP000265618">
    <property type="component" value="Unassembled WGS sequence"/>
</dbReference>
<dbReference type="EMBL" id="BDIP01006701">
    <property type="protein sequence ID" value="GIQ90812.1"/>
    <property type="molecule type" value="Genomic_DNA"/>
</dbReference>
<comment type="caution">
    <text evidence="2">The sequence shown here is derived from an EMBL/GenBank/DDBJ whole genome shotgun (WGS) entry which is preliminary data.</text>
</comment>
<keyword evidence="3" id="KW-1185">Reference proteome</keyword>
<dbReference type="OrthoDB" id="10264920at2759"/>
<name>A0A9K3D8Z6_9EUKA</name>
<feature type="compositionally biased region" description="Basic and acidic residues" evidence="1">
    <location>
        <begin position="61"/>
        <end position="72"/>
    </location>
</feature>
<protein>
    <submittedName>
        <fullName evidence="2">Uncharacterized protein</fullName>
    </submittedName>
</protein>
<evidence type="ECO:0000313" key="3">
    <source>
        <dbReference type="Proteomes" id="UP000265618"/>
    </source>
</evidence>
<evidence type="ECO:0000313" key="2">
    <source>
        <dbReference type="EMBL" id="GIQ90812.1"/>
    </source>
</evidence>
<feature type="region of interest" description="Disordered" evidence="1">
    <location>
        <begin position="1"/>
        <end position="72"/>
    </location>
</feature>